<evidence type="ECO:0000313" key="21">
    <source>
        <dbReference type="Proteomes" id="UP000285740"/>
    </source>
</evidence>
<dbReference type="AlphaFoldDB" id="A0A413S381"/>
<dbReference type="InterPro" id="IPR004513">
    <property type="entry name" value="FtsX"/>
</dbReference>
<dbReference type="Proteomes" id="UP000284598">
    <property type="component" value="Unassembled WGS sequence"/>
</dbReference>
<dbReference type="GeneID" id="66465890"/>
<dbReference type="PROSITE" id="PS51257">
    <property type="entry name" value="PROKAR_LIPOPROTEIN"/>
    <property type="match status" value="1"/>
</dbReference>
<dbReference type="PANTHER" id="PTHR47755">
    <property type="entry name" value="CELL DIVISION PROTEIN FTSX"/>
    <property type="match status" value="1"/>
</dbReference>
<dbReference type="InterPro" id="IPR058204">
    <property type="entry name" value="FtsX_firmicutes-type"/>
</dbReference>
<feature type="transmembrane region" description="Helical" evidence="11">
    <location>
        <begin position="21"/>
        <end position="46"/>
    </location>
</feature>
<dbReference type="Proteomes" id="UP000284779">
    <property type="component" value="Unassembled WGS sequence"/>
</dbReference>
<evidence type="ECO:0000313" key="15">
    <source>
        <dbReference type="EMBL" id="RHA56124.1"/>
    </source>
</evidence>
<dbReference type="EMBL" id="QSFV01000001">
    <property type="protein sequence ID" value="RHA81995.1"/>
    <property type="molecule type" value="Genomic_DNA"/>
</dbReference>
<evidence type="ECO:0000256" key="7">
    <source>
        <dbReference type="ARBA" id="ARBA00022989"/>
    </source>
</evidence>
<feature type="domain" description="FtsX extracellular" evidence="13">
    <location>
        <begin position="59"/>
        <end position="155"/>
    </location>
</feature>
<keyword evidence="5 10" id="KW-0132">Cell division</keyword>
<evidence type="ECO:0000313" key="14">
    <source>
        <dbReference type="EMBL" id="RHA16902.1"/>
    </source>
</evidence>
<dbReference type="PANTHER" id="PTHR47755:SF1">
    <property type="entry name" value="CELL DIVISION PROTEIN FTSX"/>
    <property type="match status" value="1"/>
</dbReference>
<comment type="caution">
    <text evidence="15">The sequence shown here is derived from an EMBL/GenBank/DDBJ whole genome shotgun (WGS) entry which is preliminary data.</text>
</comment>
<evidence type="ECO:0000256" key="8">
    <source>
        <dbReference type="ARBA" id="ARBA00023136"/>
    </source>
</evidence>
<keyword evidence="20" id="KW-1185">Reference proteome</keyword>
<comment type="subcellular location">
    <subcellularLocation>
        <location evidence="1">Cell membrane</location>
        <topology evidence="1">Multi-pass membrane protein</topology>
    </subcellularLocation>
</comment>
<evidence type="ECO:0000313" key="18">
    <source>
        <dbReference type="Proteomes" id="UP000283314"/>
    </source>
</evidence>
<dbReference type="Gene3D" id="3.30.70.3040">
    <property type="match status" value="1"/>
</dbReference>
<dbReference type="Proteomes" id="UP000285740">
    <property type="component" value="Unassembled WGS sequence"/>
</dbReference>
<evidence type="ECO:0000256" key="6">
    <source>
        <dbReference type="ARBA" id="ARBA00022692"/>
    </source>
</evidence>
<organism evidence="15 19">
    <name type="scientific">Eubacterium ventriosum</name>
    <dbReference type="NCBI Taxonomy" id="39496"/>
    <lineage>
        <taxon>Bacteria</taxon>
        <taxon>Bacillati</taxon>
        <taxon>Bacillota</taxon>
        <taxon>Clostridia</taxon>
        <taxon>Eubacteriales</taxon>
        <taxon>Eubacteriaceae</taxon>
        <taxon>Eubacterium</taxon>
    </lineage>
</organism>
<evidence type="ECO:0000256" key="9">
    <source>
        <dbReference type="ARBA" id="ARBA00023306"/>
    </source>
</evidence>
<evidence type="ECO:0000256" key="10">
    <source>
        <dbReference type="PIRNR" id="PIRNR003097"/>
    </source>
</evidence>
<comment type="similarity">
    <text evidence="2 10">Belongs to the ABC-4 integral membrane protein family. FtsX subfamily.</text>
</comment>
<dbReference type="Pfam" id="PF18075">
    <property type="entry name" value="FtsX_ECD"/>
    <property type="match status" value="1"/>
</dbReference>
<dbReference type="EMBL" id="QSFD01000013">
    <property type="protein sequence ID" value="RHA16902.1"/>
    <property type="molecule type" value="Genomic_DNA"/>
</dbReference>
<reference evidence="18 19" key="1">
    <citation type="submission" date="2018-08" db="EMBL/GenBank/DDBJ databases">
        <title>A genome reference for cultivated species of the human gut microbiota.</title>
        <authorList>
            <person name="Zou Y."/>
            <person name="Xue W."/>
            <person name="Luo G."/>
        </authorList>
    </citation>
    <scope>NUCLEOTIDE SEQUENCE [LARGE SCALE GENOMIC DNA]</scope>
    <source>
        <strain evidence="17 18">AF37-4</strain>
        <strain evidence="16 21">AM42-30</strain>
        <strain evidence="15 19">AM43-2</strain>
        <strain evidence="14 20">AM44-11BH</strain>
    </source>
</reference>
<evidence type="ECO:0000256" key="3">
    <source>
        <dbReference type="ARBA" id="ARBA00021907"/>
    </source>
</evidence>
<evidence type="ECO:0000259" key="13">
    <source>
        <dbReference type="Pfam" id="PF18075"/>
    </source>
</evidence>
<keyword evidence="4 10" id="KW-1003">Cell membrane</keyword>
<dbReference type="Proteomes" id="UP000283314">
    <property type="component" value="Unassembled WGS sequence"/>
</dbReference>
<feature type="transmembrane region" description="Helical" evidence="11">
    <location>
        <begin position="174"/>
        <end position="201"/>
    </location>
</feature>
<evidence type="ECO:0000313" key="17">
    <source>
        <dbReference type="EMBL" id="RHL48102.1"/>
    </source>
</evidence>
<evidence type="ECO:0000313" key="19">
    <source>
        <dbReference type="Proteomes" id="UP000284598"/>
    </source>
</evidence>
<evidence type="ECO:0000256" key="11">
    <source>
        <dbReference type="SAM" id="Phobius"/>
    </source>
</evidence>
<gene>
    <name evidence="17" type="ORF">DW018_01420</name>
    <name evidence="16" type="ORF">DW918_00115</name>
    <name evidence="15" type="ORF">DW929_03305</name>
    <name evidence="14" type="ORF">DW944_11055</name>
</gene>
<dbReference type="NCBIfam" id="NF038347">
    <property type="entry name" value="FtsX_Gpos"/>
    <property type="match status" value="1"/>
</dbReference>
<evidence type="ECO:0000256" key="1">
    <source>
        <dbReference type="ARBA" id="ARBA00004651"/>
    </source>
</evidence>
<dbReference type="InterPro" id="IPR003838">
    <property type="entry name" value="ABC3_permease_C"/>
</dbReference>
<evidence type="ECO:0000256" key="4">
    <source>
        <dbReference type="ARBA" id="ARBA00022475"/>
    </source>
</evidence>
<dbReference type="InterPro" id="IPR040690">
    <property type="entry name" value="FtsX_ECD"/>
</dbReference>
<feature type="domain" description="ABC3 transporter permease C-terminal" evidence="12">
    <location>
        <begin position="178"/>
        <end position="285"/>
    </location>
</feature>
<keyword evidence="6 11" id="KW-0812">Transmembrane</keyword>
<dbReference type="GO" id="GO:0051301">
    <property type="term" value="P:cell division"/>
    <property type="evidence" value="ECO:0007669"/>
    <property type="project" value="UniProtKB-KW"/>
</dbReference>
<dbReference type="Pfam" id="PF02687">
    <property type="entry name" value="FtsX"/>
    <property type="match status" value="1"/>
</dbReference>
<evidence type="ECO:0000313" key="20">
    <source>
        <dbReference type="Proteomes" id="UP000284779"/>
    </source>
</evidence>
<evidence type="ECO:0000256" key="5">
    <source>
        <dbReference type="ARBA" id="ARBA00022618"/>
    </source>
</evidence>
<feature type="transmembrane region" description="Helical" evidence="11">
    <location>
        <begin position="272"/>
        <end position="294"/>
    </location>
</feature>
<name>A0A413S381_9FIRM</name>
<sequence length="302" mass="33285">MNTRTANYCLKQGFVNIKRNKLFSLASIGTIAACIFLIGVIFTIIINVNFMEKKVEQQVGVTIFFNEGLSQQGIDDIGKTIKSDSRVKSYEYTSAEEAWEGFKKNYFKDNPDLAEGFSKENPLANSASYTVYLKSINDQKAFATAMEKVQGVRQVKYSNPTREFLTNFGKMLGYASIALIIILLGVGIFLISNTVMIGISVRRHEIKIMKLIGATNSFVRAPFIIEGVTIGLLGSIIPLVIIRLVYDRLIDLIMTKFGVLGNSIPFASVHQIFLVLVPLGLGIGAGIGLIGSIVSMRKHLKV</sequence>
<keyword evidence="9 10" id="KW-0131">Cell cycle</keyword>
<keyword evidence="8 10" id="KW-0472">Membrane</keyword>
<dbReference type="EMBL" id="QSFO01000003">
    <property type="protein sequence ID" value="RHA56124.1"/>
    <property type="molecule type" value="Genomic_DNA"/>
</dbReference>
<accession>A0A413S381</accession>
<dbReference type="RefSeq" id="WP_117971601.1">
    <property type="nucleotide sequence ID" value="NZ_CABJDQ010000001.1"/>
</dbReference>
<feature type="transmembrane region" description="Helical" evidence="11">
    <location>
        <begin position="222"/>
        <end position="246"/>
    </location>
</feature>
<evidence type="ECO:0000259" key="12">
    <source>
        <dbReference type="Pfam" id="PF02687"/>
    </source>
</evidence>
<comment type="function">
    <text evidence="10">Part of the ABC transporter FtsEX involved in asymmetric cellular division facilitating the initiation of sporulation.</text>
</comment>
<evidence type="ECO:0000313" key="16">
    <source>
        <dbReference type="EMBL" id="RHA81995.1"/>
    </source>
</evidence>
<keyword evidence="7 11" id="KW-1133">Transmembrane helix</keyword>
<evidence type="ECO:0000256" key="2">
    <source>
        <dbReference type="ARBA" id="ARBA00007379"/>
    </source>
</evidence>
<proteinExistence type="inferred from homology"/>
<dbReference type="EMBL" id="QROT01000001">
    <property type="protein sequence ID" value="RHL48102.1"/>
    <property type="molecule type" value="Genomic_DNA"/>
</dbReference>
<dbReference type="PIRSF" id="PIRSF003097">
    <property type="entry name" value="FtsX"/>
    <property type="match status" value="1"/>
</dbReference>
<dbReference type="GO" id="GO:0140359">
    <property type="term" value="F:ABC-type transporter activity"/>
    <property type="evidence" value="ECO:0007669"/>
    <property type="project" value="InterPro"/>
</dbReference>
<dbReference type="GO" id="GO:0005886">
    <property type="term" value="C:plasma membrane"/>
    <property type="evidence" value="ECO:0007669"/>
    <property type="project" value="UniProtKB-SubCell"/>
</dbReference>
<protein>
    <recommendedName>
        <fullName evidence="3 10">Cell division protein FtsX</fullName>
    </recommendedName>
</protein>